<evidence type="ECO:0000313" key="2">
    <source>
        <dbReference type="Proteomes" id="UP001187192"/>
    </source>
</evidence>
<reference evidence="1" key="1">
    <citation type="submission" date="2023-07" db="EMBL/GenBank/DDBJ databases">
        <title>draft genome sequence of fig (Ficus carica).</title>
        <authorList>
            <person name="Takahashi T."/>
            <person name="Nishimura K."/>
        </authorList>
    </citation>
    <scope>NUCLEOTIDE SEQUENCE</scope>
</reference>
<name>A0AA88E1A3_FICCA</name>
<gene>
    <name evidence="1" type="ORF">TIFTF001_035222</name>
</gene>
<proteinExistence type="predicted"/>
<accession>A0AA88E1A3</accession>
<sequence>MTVTPELELEASSENAAVPLLRLGKSSFQGLVTWVNHLSPHTFCGACVELGQ</sequence>
<dbReference type="EMBL" id="BTGU01000292">
    <property type="protein sequence ID" value="GMN66152.1"/>
    <property type="molecule type" value="Genomic_DNA"/>
</dbReference>
<dbReference type="AlphaFoldDB" id="A0AA88E1A3"/>
<keyword evidence="2" id="KW-1185">Reference proteome</keyword>
<protein>
    <submittedName>
        <fullName evidence="1">Uncharacterized protein</fullName>
    </submittedName>
</protein>
<dbReference type="Proteomes" id="UP001187192">
    <property type="component" value="Unassembled WGS sequence"/>
</dbReference>
<organism evidence="1 2">
    <name type="scientific">Ficus carica</name>
    <name type="common">Common fig</name>
    <dbReference type="NCBI Taxonomy" id="3494"/>
    <lineage>
        <taxon>Eukaryota</taxon>
        <taxon>Viridiplantae</taxon>
        <taxon>Streptophyta</taxon>
        <taxon>Embryophyta</taxon>
        <taxon>Tracheophyta</taxon>
        <taxon>Spermatophyta</taxon>
        <taxon>Magnoliopsida</taxon>
        <taxon>eudicotyledons</taxon>
        <taxon>Gunneridae</taxon>
        <taxon>Pentapetalae</taxon>
        <taxon>rosids</taxon>
        <taxon>fabids</taxon>
        <taxon>Rosales</taxon>
        <taxon>Moraceae</taxon>
        <taxon>Ficeae</taxon>
        <taxon>Ficus</taxon>
    </lineage>
</organism>
<comment type="caution">
    <text evidence="1">The sequence shown here is derived from an EMBL/GenBank/DDBJ whole genome shotgun (WGS) entry which is preliminary data.</text>
</comment>
<evidence type="ECO:0000313" key="1">
    <source>
        <dbReference type="EMBL" id="GMN66152.1"/>
    </source>
</evidence>